<keyword evidence="2" id="KW-0560">Oxidoreductase</keyword>
<dbReference type="InterPro" id="IPR036291">
    <property type="entry name" value="NAD(P)-bd_dom_sf"/>
</dbReference>
<sequence>MSPSPKYAKDQPTGFVNRIEKVAIVGAGGTIGSYFVRELLKTGKHTITALTRHDSTNKLPEGVHPAPINYDDQASIVNALRGQQFLIITLNVLVPKDTESKLIRAAAEAGVPYVMPNAYSPDPMNEAMLTEALVGLPFINARKQIEQLGVSSWVAFGCGFWYEWSLLGGGGDRFGCDVAKREMTFYGEGEEKITTTTWDQCGRALAAFLGLKLYPEDEGDRAPAVDNWANKVLYVSSFRVNQKDMFESVKRVTGTTGADWKIGFVRPEERFKQGHEAMKNGDMSGYARQMYARIFYPTGEGDHARLGLADETLGLPHEDIDEATKEGLRLLGQGKLSYY</sequence>
<keyword evidence="1" id="KW-0521">NADP</keyword>
<dbReference type="OrthoDB" id="419598at2759"/>
<proteinExistence type="predicted"/>
<dbReference type="CDD" id="cd05259">
    <property type="entry name" value="PCBER_SDR_a"/>
    <property type="match status" value="1"/>
</dbReference>
<dbReference type="Proteomes" id="UP000078576">
    <property type="component" value="Unassembled WGS sequence"/>
</dbReference>
<reference evidence="5" key="1">
    <citation type="submission" date="2014-12" db="EMBL/GenBank/DDBJ databases">
        <title>Genome Sequence of Valsa Canker Pathogens Uncovers a Specific Adaption of Colonization on Woody Bark.</title>
        <authorList>
            <person name="Yin Z."/>
            <person name="Liu H."/>
            <person name="Gao X."/>
            <person name="Li Z."/>
            <person name="Song N."/>
            <person name="Ke X."/>
            <person name="Dai Q."/>
            <person name="Wu Y."/>
            <person name="Sun Y."/>
            <person name="Xu J.-R."/>
            <person name="Kang Z.K."/>
            <person name="Wang L."/>
            <person name="Huang L."/>
        </authorList>
    </citation>
    <scope>NUCLEOTIDE SEQUENCE [LARGE SCALE GENOMIC DNA]</scope>
    <source>
        <strain evidence="5">SXYL134</strain>
    </source>
</reference>
<evidence type="ECO:0000313" key="4">
    <source>
        <dbReference type="EMBL" id="KUI62656.1"/>
    </source>
</evidence>
<evidence type="ECO:0000256" key="2">
    <source>
        <dbReference type="ARBA" id="ARBA00023002"/>
    </source>
</evidence>
<dbReference type="SUPFAM" id="SSF51735">
    <property type="entry name" value="NAD(P)-binding Rossmann-fold domains"/>
    <property type="match status" value="1"/>
</dbReference>
<dbReference type="Pfam" id="PF05368">
    <property type="entry name" value="NmrA"/>
    <property type="match status" value="1"/>
</dbReference>
<keyword evidence="5" id="KW-1185">Reference proteome</keyword>
<evidence type="ECO:0000259" key="3">
    <source>
        <dbReference type="Pfam" id="PF05368"/>
    </source>
</evidence>
<dbReference type="GO" id="GO:0016491">
    <property type="term" value="F:oxidoreductase activity"/>
    <property type="evidence" value="ECO:0007669"/>
    <property type="project" value="UniProtKB-KW"/>
</dbReference>
<dbReference type="InterPro" id="IPR045312">
    <property type="entry name" value="PCBER-like"/>
</dbReference>
<evidence type="ECO:0000313" key="5">
    <source>
        <dbReference type="Proteomes" id="UP000078576"/>
    </source>
</evidence>
<dbReference type="Gene3D" id="3.40.50.720">
    <property type="entry name" value="NAD(P)-binding Rossmann-like Domain"/>
    <property type="match status" value="1"/>
</dbReference>
<evidence type="ECO:0000256" key="1">
    <source>
        <dbReference type="ARBA" id="ARBA00022857"/>
    </source>
</evidence>
<dbReference type="AlphaFoldDB" id="A0A194VFU7"/>
<protein>
    <recommendedName>
        <fullName evidence="3">NmrA-like domain-containing protein</fullName>
    </recommendedName>
</protein>
<dbReference type="InterPro" id="IPR008030">
    <property type="entry name" value="NmrA-like"/>
</dbReference>
<dbReference type="EMBL" id="KN714825">
    <property type="protein sequence ID" value="KUI62656.1"/>
    <property type="molecule type" value="Genomic_DNA"/>
</dbReference>
<dbReference type="PANTHER" id="PTHR47706">
    <property type="entry name" value="NMRA-LIKE FAMILY PROTEIN"/>
    <property type="match status" value="1"/>
</dbReference>
<accession>A0A194VFU7</accession>
<name>A0A194VFU7_CYTMA</name>
<dbReference type="InterPro" id="IPR051609">
    <property type="entry name" value="NmrA/Isoflavone_reductase-like"/>
</dbReference>
<gene>
    <name evidence="4" type="ORF">VP1G_09772</name>
</gene>
<dbReference type="PANTHER" id="PTHR47706:SF7">
    <property type="entry name" value="CIPA-LIKE, PUTATIVE (AFU_ORTHOLOGUE AFUA_1G01630)-RELATED"/>
    <property type="match status" value="1"/>
</dbReference>
<dbReference type="STRING" id="694573.A0A194VFU7"/>
<feature type="domain" description="NmrA-like" evidence="3">
    <location>
        <begin position="21"/>
        <end position="124"/>
    </location>
</feature>
<organism evidence="4 5">
    <name type="scientific">Cytospora mali</name>
    <name type="common">Apple Valsa canker fungus</name>
    <name type="synonym">Valsa mali</name>
    <dbReference type="NCBI Taxonomy" id="578113"/>
    <lineage>
        <taxon>Eukaryota</taxon>
        <taxon>Fungi</taxon>
        <taxon>Dikarya</taxon>
        <taxon>Ascomycota</taxon>
        <taxon>Pezizomycotina</taxon>
        <taxon>Sordariomycetes</taxon>
        <taxon>Sordariomycetidae</taxon>
        <taxon>Diaporthales</taxon>
        <taxon>Cytosporaceae</taxon>
        <taxon>Cytospora</taxon>
    </lineage>
</organism>